<dbReference type="Proteomes" id="UP000675881">
    <property type="component" value="Chromosome 7"/>
</dbReference>
<evidence type="ECO:0000313" key="2">
    <source>
        <dbReference type="EMBL" id="CAF2995468.1"/>
    </source>
</evidence>
<accession>A0A7R8D4G5</accession>
<reference evidence="2" key="1">
    <citation type="submission" date="2021-02" db="EMBL/GenBank/DDBJ databases">
        <authorList>
            <person name="Bekaert M."/>
        </authorList>
    </citation>
    <scope>NUCLEOTIDE SEQUENCE</scope>
    <source>
        <strain evidence="2">IoA-00</strain>
    </source>
</reference>
<name>A0A7R8D4G5_LEPSM</name>
<gene>
    <name evidence="2" type="ORF">LSAA_13146</name>
</gene>
<evidence type="ECO:0000256" key="1">
    <source>
        <dbReference type="SAM" id="MobiDB-lite"/>
    </source>
</evidence>
<protein>
    <submittedName>
        <fullName evidence="2">(salmon louse) hypothetical protein</fullName>
    </submittedName>
</protein>
<feature type="region of interest" description="Disordered" evidence="1">
    <location>
        <begin position="89"/>
        <end position="114"/>
    </location>
</feature>
<feature type="compositionally biased region" description="Basic and acidic residues" evidence="1">
    <location>
        <begin position="89"/>
        <end position="104"/>
    </location>
</feature>
<dbReference type="AlphaFoldDB" id="A0A7R8D4G5"/>
<keyword evidence="3" id="KW-1185">Reference proteome</keyword>
<sequence length="269" mass="31083">MPDVPRLKRNWAQYPNAVLLVEIRKYCPHSAQNILQEGKYSDAFGSSMLDTMEKMIIEEDKTFLGSMVSDRLAYMVSYRLAAMEYKKEDRRRSEASRLKQHESSNSKNLPITDREITIQKKRCHPRLSYTGVPALIPHDIVKMPSVVHVATRVNIIPVQQAALTKLAIEESRGDIFAFLNRTHLQTRLGNQQQMLLPKKFQKIGMHTNDYREMARLCKVVLTDEDIPKKELHKPEAMDKARWMSKITYSIKHRVLGEQISLDGSVVTNY</sequence>
<dbReference type="EMBL" id="HG994586">
    <property type="protein sequence ID" value="CAF2995468.1"/>
    <property type="molecule type" value="Genomic_DNA"/>
</dbReference>
<proteinExistence type="predicted"/>
<organism evidence="2 3">
    <name type="scientific">Lepeophtheirus salmonis</name>
    <name type="common">Salmon louse</name>
    <name type="synonym">Caligus salmonis</name>
    <dbReference type="NCBI Taxonomy" id="72036"/>
    <lineage>
        <taxon>Eukaryota</taxon>
        <taxon>Metazoa</taxon>
        <taxon>Ecdysozoa</taxon>
        <taxon>Arthropoda</taxon>
        <taxon>Crustacea</taxon>
        <taxon>Multicrustacea</taxon>
        <taxon>Hexanauplia</taxon>
        <taxon>Copepoda</taxon>
        <taxon>Siphonostomatoida</taxon>
        <taxon>Caligidae</taxon>
        <taxon>Lepeophtheirus</taxon>
    </lineage>
</organism>
<evidence type="ECO:0000313" key="3">
    <source>
        <dbReference type="Proteomes" id="UP000675881"/>
    </source>
</evidence>